<gene>
    <name evidence="4" type="ORF">FCALED_LOCUS3004</name>
</gene>
<comment type="caution">
    <text evidence="4">The sequence shown here is derived from an EMBL/GenBank/DDBJ whole genome shotgun (WGS) entry which is preliminary data.</text>
</comment>
<feature type="region of interest" description="Disordered" evidence="1">
    <location>
        <begin position="254"/>
        <end position="384"/>
    </location>
</feature>
<accession>A0A9N8ZFR7</accession>
<evidence type="ECO:0000313" key="5">
    <source>
        <dbReference type="Proteomes" id="UP000789570"/>
    </source>
</evidence>
<feature type="compositionally biased region" description="Polar residues" evidence="1">
    <location>
        <begin position="333"/>
        <end position="344"/>
    </location>
</feature>
<feature type="compositionally biased region" description="Polar residues" evidence="1">
    <location>
        <begin position="256"/>
        <end position="288"/>
    </location>
</feature>
<feature type="domain" description="Membrane anchor Opy2 N-terminal" evidence="3">
    <location>
        <begin position="46"/>
        <end position="80"/>
    </location>
</feature>
<dbReference type="Proteomes" id="UP000789570">
    <property type="component" value="Unassembled WGS sequence"/>
</dbReference>
<evidence type="ECO:0000256" key="2">
    <source>
        <dbReference type="SAM" id="Phobius"/>
    </source>
</evidence>
<evidence type="ECO:0000259" key="3">
    <source>
        <dbReference type="Pfam" id="PF09463"/>
    </source>
</evidence>
<dbReference type="AlphaFoldDB" id="A0A9N8ZFR7"/>
<name>A0A9N8ZFR7_9GLOM</name>
<dbReference type="OrthoDB" id="2402916at2759"/>
<keyword evidence="5" id="KW-1185">Reference proteome</keyword>
<feature type="region of interest" description="Disordered" evidence="1">
    <location>
        <begin position="416"/>
        <end position="437"/>
    </location>
</feature>
<dbReference type="InterPro" id="IPR018571">
    <property type="entry name" value="Membrane_anchor_Opy2_N"/>
</dbReference>
<sequence length="437" mass="47425">MKFSISQIQLNMLIGLVWIAVIFINIPHITAQKTETSPNNNSSDKCIPCNKIEIKCPTCPEGEKCILTLRSCSECQKAKCVKLSSNELQVNDNNNEDKNGNKTLLPAVIGGILGVGLLTAIGYGYFALKRRTRNDRGVKLDNNEEMISIDGENVIPIAYIPSTNPSTPTTPSTLTTPKPKPTFPRLRASHVSCGTSPLASPIPFNLNDESLIDVTEDDDLVSDVGTILQATKTAPTATLMTATRAKPALVRLNTVRLPNTDTSSAQTARHGNSIPNTPKSPMNDNTYLSAPSLSSVPSSPTSNFSRYDSETEQIMPCIDIERASAESTRDASQRSTSQHLNSRHSFGLFGSSEVYSNDSSPPQLQRESILSSTSSNGRSTLFSDDGDGEITIFWGGNEPPFVIATGEEGQIQVQEPKDHVDSTDKYQNEETITKETI</sequence>
<reference evidence="4" key="1">
    <citation type="submission" date="2021-06" db="EMBL/GenBank/DDBJ databases">
        <authorList>
            <person name="Kallberg Y."/>
            <person name="Tangrot J."/>
            <person name="Rosling A."/>
        </authorList>
    </citation>
    <scope>NUCLEOTIDE SEQUENCE</scope>
    <source>
        <strain evidence="4">UK204</strain>
    </source>
</reference>
<evidence type="ECO:0000313" key="4">
    <source>
        <dbReference type="EMBL" id="CAG8486921.1"/>
    </source>
</evidence>
<keyword evidence="2" id="KW-0472">Membrane</keyword>
<keyword evidence="2" id="KW-0812">Transmembrane</keyword>
<feature type="compositionally biased region" description="Polar residues" evidence="1">
    <location>
        <begin position="353"/>
        <end position="382"/>
    </location>
</feature>
<feature type="region of interest" description="Disordered" evidence="1">
    <location>
        <begin position="162"/>
        <end position="181"/>
    </location>
</feature>
<feature type="compositionally biased region" description="Low complexity" evidence="1">
    <location>
        <begin position="289"/>
        <end position="305"/>
    </location>
</feature>
<organism evidence="4 5">
    <name type="scientific">Funneliformis caledonium</name>
    <dbReference type="NCBI Taxonomy" id="1117310"/>
    <lineage>
        <taxon>Eukaryota</taxon>
        <taxon>Fungi</taxon>
        <taxon>Fungi incertae sedis</taxon>
        <taxon>Mucoromycota</taxon>
        <taxon>Glomeromycotina</taxon>
        <taxon>Glomeromycetes</taxon>
        <taxon>Glomerales</taxon>
        <taxon>Glomeraceae</taxon>
        <taxon>Funneliformis</taxon>
    </lineage>
</organism>
<dbReference type="Pfam" id="PF09463">
    <property type="entry name" value="Opy2"/>
    <property type="match status" value="1"/>
</dbReference>
<protein>
    <submittedName>
        <fullName evidence="4">5355_t:CDS:1</fullName>
    </submittedName>
</protein>
<proteinExistence type="predicted"/>
<evidence type="ECO:0000256" key="1">
    <source>
        <dbReference type="SAM" id="MobiDB-lite"/>
    </source>
</evidence>
<feature type="compositionally biased region" description="Basic and acidic residues" evidence="1">
    <location>
        <begin position="319"/>
        <end position="332"/>
    </location>
</feature>
<dbReference type="EMBL" id="CAJVPQ010000499">
    <property type="protein sequence ID" value="CAG8486921.1"/>
    <property type="molecule type" value="Genomic_DNA"/>
</dbReference>
<feature type="compositionally biased region" description="Low complexity" evidence="1">
    <location>
        <begin position="162"/>
        <end position="177"/>
    </location>
</feature>
<keyword evidence="2" id="KW-1133">Transmembrane helix</keyword>
<feature type="transmembrane region" description="Helical" evidence="2">
    <location>
        <begin position="12"/>
        <end position="31"/>
    </location>
</feature>
<feature type="transmembrane region" description="Helical" evidence="2">
    <location>
        <begin position="104"/>
        <end position="126"/>
    </location>
</feature>